<protein>
    <recommendedName>
        <fullName evidence="2">Protein kinase domain-containing protein</fullName>
    </recommendedName>
</protein>
<dbReference type="SUPFAM" id="SSF56112">
    <property type="entry name" value="Protein kinase-like (PK-like)"/>
    <property type="match status" value="1"/>
</dbReference>
<proteinExistence type="predicted"/>
<evidence type="ECO:0000313" key="4">
    <source>
        <dbReference type="Proteomes" id="UP000541185"/>
    </source>
</evidence>
<dbReference type="PROSITE" id="PS50011">
    <property type="entry name" value="PROTEIN_KINASE_DOM"/>
    <property type="match status" value="1"/>
</dbReference>
<organism evidence="3 4">
    <name type="scientific">Ramlibacter agri</name>
    <dbReference type="NCBI Taxonomy" id="2728837"/>
    <lineage>
        <taxon>Bacteria</taxon>
        <taxon>Pseudomonadati</taxon>
        <taxon>Pseudomonadota</taxon>
        <taxon>Betaproteobacteria</taxon>
        <taxon>Burkholderiales</taxon>
        <taxon>Comamonadaceae</taxon>
        <taxon>Ramlibacter</taxon>
    </lineage>
</organism>
<dbReference type="GO" id="GO:0005524">
    <property type="term" value="F:ATP binding"/>
    <property type="evidence" value="ECO:0007669"/>
    <property type="project" value="InterPro"/>
</dbReference>
<dbReference type="Proteomes" id="UP000541185">
    <property type="component" value="Unassembled WGS sequence"/>
</dbReference>
<dbReference type="InterPro" id="IPR051681">
    <property type="entry name" value="Ser/Thr_Kinases-Pseudokinases"/>
</dbReference>
<dbReference type="PANTHER" id="PTHR44329">
    <property type="entry name" value="SERINE/THREONINE-PROTEIN KINASE TNNI3K-RELATED"/>
    <property type="match status" value="1"/>
</dbReference>
<dbReference type="AlphaFoldDB" id="A0A848H1J4"/>
<evidence type="ECO:0000313" key="3">
    <source>
        <dbReference type="EMBL" id="NML44424.1"/>
    </source>
</evidence>
<sequence>MTTPPTRPPTPAELLEGITLPSGWKLVERLSRPPGASGSNFGTGYKAERAQGSKNEVAFVKAMDFARALRAADPFAEMFKLTSEAAFERQALELCKDQRLSRLVQLISWEYVNQDPAKNPLSQVLCLVMEIGDGDIRKQLTRIGALPTSIILHVLEDTALGMAQLHRHGIAHQDVKPSNVISMTDLSAAAKNLFKVADLGRIVRKGTPGPYDLMPWPGDKHYAPPERWYGYTPPQWPDAREASDAYMLGSLACFLFCGVTMQSLLIHEIPSAMAPGTWAGGYNDPLLQVLRSKQSSILANSVAPTISVDVRDAVIEMIKQLIEPDPLKRGDKRARAQTGGPGLDRFPPKFKQLRLLAAIYEKLARP</sequence>
<feature type="domain" description="Protein kinase" evidence="2">
    <location>
        <begin position="30"/>
        <end position="343"/>
    </location>
</feature>
<dbReference type="Gene3D" id="1.10.510.10">
    <property type="entry name" value="Transferase(Phosphotransferase) domain 1"/>
    <property type="match status" value="1"/>
</dbReference>
<dbReference type="GO" id="GO:0004674">
    <property type="term" value="F:protein serine/threonine kinase activity"/>
    <property type="evidence" value="ECO:0007669"/>
    <property type="project" value="TreeGrafter"/>
</dbReference>
<evidence type="ECO:0000259" key="2">
    <source>
        <dbReference type="PROSITE" id="PS50011"/>
    </source>
</evidence>
<evidence type="ECO:0000256" key="1">
    <source>
        <dbReference type="SAM" id="MobiDB-lite"/>
    </source>
</evidence>
<dbReference type="SMART" id="SM00220">
    <property type="entry name" value="S_TKc"/>
    <property type="match status" value="1"/>
</dbReference>
<comment type="caution">
    <text evidence="3">The sequence shown here is derived from an EMBL/GenBank/DDBJ whole genome shotgun (WGS) entry which is preliminary data.</text>
</comment>
<dbReference type="InterPro" id="IPR000719">
    <property type="entry name" value="Prot_kinase_dom"/>
</dbReference>
<feature type="region of interest" description="Disordered" evidence="1">
    <location>
        <begin position="328"/>
        <end position="347"/>
    </location>
</feature>
<dbReference type="InterPro" id="IPR011009">
    <property type="entry name" value="Kinase-like_dom_sf"/>
</dbReference>
<name>A0A848H1J4_9BURK</name>
<keyword evidence="4" id="KW-1185">Reference proteome</keyword>
<dbReference type="EMBL" id="JABBFX010000001">
    <property type="protein sequence ID" value="NML44424.1"/>
    <property type="molecule type" value="Genomic_DNA"/>
</dbReference>
<accession>A0A848H1J4</accession>
<gene>
    <name evidence="3" type="ORF">HHL11_11725</name>
</gene>
<reference evidence="3 4" key="1">
    <citation type="submission" date="2020-04" db="EMBL/GenBank/DDBJ databases">
        <title>Ramlibacter sp. G-1-2-2 isolated from soil.</title>
        <authorList>
            <person name="Dahal R.H."/>
        </authorList>
    </citation>
    <scope>NUCLEOTIDE SEQUENCE [LARGE SCALE GENOMIC DNA]</scope>
    <source>
        <strain evidence="3 4">G-1-2-2</strain>
    </source>
</reference>
<dbReference type="Pfam" id="PF00069">
    <property type="entry name" value="Pkinase"/>
    <property type="match status" value="1"/>
</dbReference>